<sequence length="38" mass="4404">MISGTYHNIFSLGRALQKLDFKVLNIITWQKTNPPPNF</sequence>
<gene>
    <name evidence="1" type="primary">hsdM5_2</name>
    <name evidence="1" type="ORF">NCTC12714_00007</name>
</gene>
<proteinExistence type="predicted"/>
<evidence type="ECO:0000313" key="1">
    <source>
        <dbReference type="EMBL" id="STQ85232.1"/>
    </source>
</evidence>
<reference evidence="1 2" key="1">
    <citation type="submission" date="2018-06" db="EMBL/GenBank/DDBJ databases">
        <authorList>
            <consortium name="Pathogen Informatics"/>
            <person name="Doyle S."/>
        </authorList>
    </citation>
    <scope>NUCLEOTIDE SEQUENCE [LARGE SCALE GENOMIC DNA]</scope>
    <source>
        <strain evidence="1 2">NCTC12714</strain>
    </source>
</reference>
<dbReference type="AlphaFoldDB" id="A0A377PS50"/>
<protein>
    <submittedName>
        <fullName evidence="1">Putative adenine-specific DNA-methyltransferase</fullName>
        <ecNumber evidence="1">2.1.1.72</ecNumber>
    </submittedName>
</protein>
<dbReference type="GO" id="GO:0009007">
    <property type="term" value="F:site-specific DNA-methyltransferase (adenine-specific) activity"/>
    <property type="evidence" value="ECO:0007669"/>
    <property type="project" value="UniProtKB-EC"/>
</dbReference>
<dbReference type="Proteomes" id="UP000255139">
    <property type="component" value="Unassembled WGS sequence"/>
</dbReference>
<keyword evidence="2" id="KW-1185">Reference proteome</keyword>
<name>A0A377PS50_9HELI</name>
<evidence type="ECO:0000313" key="2">
    <source>
        <dbReference type="Proteomes" id="UP000255139"/>
    </source>
</evidence>
<accession>A0A377PS50</accession>
<dbReference type="EC" id="2.1.1.72" evidence="1"/>
<keyword evidence="1" id="KW-0808">Transferase</keyword>
<dbReference type="EMBL" id="UGJE01000001">
    <property type="protein sequence ID" value="STQ85232.1"/>
    <property type="molecule type" value="Genomic_DNA"/>
</dbReference>
<keyword evidence="1" id="KW-0489">Methyltransferase</keyword>
<dbReference type="GO" id="GO:0032259">
    <property type="term" value="P:methylation"/>
    <property type="evidence" value="ECO:0007669"/>
    <property type="project" value="UniProtKB-KW"/>
</dbReference>
<organism evidence="1 2">
    <name type="scientific">Helicobacter muridarum</name>
    <dbReference type="NCBI Taxonomy" id="216"/>
    <lineage>
        <taxon>Bacteria</taxon>
        <taxon>Pseudomonadati</taxon>
        <taxon>Campylobacterota</taxon>
        <taxon>Epsilonproteobacteria</taxon>
        <taxon>Campylobacterales</taxon>
        <taxon>Helicobacteraceae</taxon>
        <taxon>Helicobacter</taxon>
    </lineage>
</organism>